<dbReference type="VEuPathDB" id="CryptoDB:CPATCC_0025040"/>
<keyword evidence="1" id="KW-0378">Hydrolase</keyword>
<evidence type="ECO:0000259" key="2">
    <source>
        <dbReference type="Pfam" id="PF00326"/>
    </source>
</evidence>
<dbReference type="PANTHER" id="PTHR42776">
    <property type="entry name" value="SERINE PEPTIDASE S9 FAMILY MEMBER"/>
    <property type="match status" value="1"/>
</dbReference>
<dbReference type="PANTHER" id="PTHR42776:SF4">
    <property type="entry name" value="ACYLAMINO-ACID-RELEASING ENZYME"/>
    <property type="match status" value="1"/>
</dbReference>
<dbReference type="Pfam" id="PF00326">
    <property type="entry name" value="Peptidase_S9"/>
    <property type="match status" value="1"/>
</dbReference>
<gene>
    <name evidence="3" type="ORF">CPATCC_002350</name>
</gene>
<protein>
    <recommendedName>
        <fullName evidence="2">Peptidase S9 prolyl oligopeptidase catalytic domain-containing protein</fullName>
    </recommendedName>
</protein>
<dbReference type="Gene3D" id="3.40.50.1820">
    <property type="entry name" value="alpha/beta hydrolase"/>
    <property type="match status" value="1"/>
</dbReference>
<dbReference type="InterPro" id="IPR001375">
    <property type="entry name" value="Peptidase_S9_cat"/>
</dbReference>
<evidence type="ECO:0000313" key="4">
    <source>
        <dbReference type="Proteomes" id="UP000593906"/>
    </source>
</evidence>
<sequence>MSASEVKDTRLSLITAFHGAWFCKEATITKVGSQIISFCKGYRSIGERRVPFNFTLSHNTSGLIHDIDGPLDDRSDPSTTGYPLLEFYKSNYFFSLYEDIDYQTRQTTGARLVVYSLNASSLTPFSASSNFDTCTNLLHDKILKVNSDGTFDVGLTWKNAYYIAEPKVKRPKWTDKMKNPFSERQWSVTDYGNQNLYVPDWGENLSEFKNPRVYAWSFDMPNSINSEPFELNFSFRETHSVFSLRLLPNEMAMVVNAFENEPLKLGYSFCFGRPSKAILCNLAPSEPIGSYNLKTISEIILTPPDEFVRGIQIIVTSCSPLVSKCTLLYFSMPSNQLNEPHWSSLQLCAQDLVLNGLSWSPEGERRICVSTQADPAPANDPLKFEGFSGLFGTSNYALIPLNGSNWVFTSTYVGSKLVPVAINIITGQVCRIKLVVSDESLYEGDLEVFSVSFGPNDSSVYATLNLSSPTMPSLVMIVQMCLNPVRNIIHAQIVKSVSSFGKNSNAFASSLVKKIPQSPLFNNTFNLAKVLDNIEFFTFKDKHLVIRSKDLSKCSPDLKKSPLFLFLHGGPHSVTTTNYNFFLVFLVSIGYTVLAPNYTGSIGFGDNYTKSLIGHCFETDVNEIMSLSDNIRSVKELNLDPNKCFAYGGSYGGALIFSLVTHHPNFLTCAVSSNGFTNAISFIGTTDIPDYVFSEFIPETSVPDKKRITILRDTDTLVKLHTNSPISMVDKVVTPLLIAVGGKDKRVPASQSIEFYKALKQLGKSEVKMLYYPDSGHSISRSKEPLDLFLNLANWFGLHSGIPFVFTGDL</sequence>
<dbReference type="EMBL" id="CP044418">
    <property type="protein sequence ID" value="QOY41755.1"/>
    <property type="molecule type" value="Genomic_DNA"/>
</dbReference>
<dbReference type="GO" id="GO:0006508">
    <property type="term" value="P:proteolysis"/>
    <property type="evidence" value="ECO:0007669"/>
    <property type="project" value="InterPro"/>
</dbReference>
<dbReference type="SUPFAM" id="SSF53474">
    <property type="entry name" value="alpha/beta-Hydrolases"/>
    <property type="match status" value="1"/>
</dbReference>
<dbReference type="GO" id="GO:0004252">
    <property type="term" value="F:serine-type endopeptidase activity"/>
    <property type="evidence" value="ECO:0007669"/>
    <property type="project" value="TreeGrafter"/>
</dbReference>
<evidence type="ECO:0000256" key="1">
    <source>
        <dbReference type="ARBA" id="ARBA00022801"/>
    </source>
</evidence>
<name>A0A7S7RFQ2_CRYPV</name>
<reference evidence="3 4" key="1">
    <citation type="submission" date="2019-09" db="EMBL/GenBank/DDBJ databases">
        <title>Consistent, comparative and evidence-based genome assembly and annotation for Cryptosporidium parvum, C. hominis and C. tyzzeri.</title>
        <authorList>
            <person name="Baptista R.P."/>
            <person name="Li Y."/>
            <person name="Sateriale A."/>
            <person name="Ansell B."/>
            <person name="Jex A."/>
            <person name="Sanders M."/>
            <person name="Brooks K."/>
            <person name="Tracey A."/>
            <person name="Berriman M."/>
            <person name="Striepen B."/>
            <person name="Cotton J.A."/>
            <person name="Kissinger J.C."/>
        </authorList>
    </citation>
    <scope>NUCLEOTIDE SEQUENCE [LARGE SCALE GENOMIC DNA]</scope>
    <source>
        <strain evidence="3 4">IOWA-ATCC</strain>
    </source>
</reference>
<dbReference type="AlphaFoldDB" id="A0A7S7RFQ2"/>
<dbReference type="Proteomes" id="UP000593906">
    <property type="component" value="Chromosome 5"/>
</dbReference>
<evidence type="ECO:0000313" key="3">
    <source>
        <dbReference type="EMBL" id="QOY41755.1"/>
    </source>
</evidence>
<organism evidence="3 4">
    <name type="scientific">Cryptosporidium parvum</name>
    <dbReference type="NCBI Taxonomy" id="5807"/>
    <lineage>
        <taxon>Eukaryota</taxon>
        <taxon>Sar</taxon>
        <taxon>Alveolata</taxon>
        <taxon>Apicomplexa</taxon>
        <taxon>Conoidasida</taxon>
        <taxon>Coccidia</taxon>
        <taxon>Eucoccidiorida</taxon>
        <taxon>Eimeriorina</taxon>
        <taxon>Cryptosporidiidae</taxon>
        <taxon>Cryptosporidium</taxon>
    </lineage>
</organism>
<dbReference type="OMA" id="WNKDSTH"/>
<feature type="domain" description="Peptidase S9 prolyl oligopeptidase catalytic" evidence="2">
    <location>
        <begin position="583"/>
        <end position="797"/>
    </location>
</feature>
<dbReference type="InterPro" id="IPR029058">
    <property type="entry name" value="AB_hydrolase_fold"/>
</dbReference>
<accession>A0A7S7RFQ2</accession>
<proteinExistence type="predicted"/>